<proteinExistence type="predicted"/>
<dbReference type="EMBL" id="FNAG01000029">
    <property type="protein sequence ID" value="SDE14772.1"/>
    <property type="molecule type" value="Genomic_DNA"/>
</dbReference>
<dbReference type="Proteomes" id="UP000199603">
    <property type="component" value="Unassembled WGS sequence"/>
</dbReference>
<evidence type="ECO:0000313" key="2">
    <source>
        <dbReference type="Proteomes" id="UP000199603"/>
    </source>
</evidence>
<reference evidence="1 2" key="1">
    <citation type="submission" date="2016-10" db="EMBL/GenBank/DDBJ databases">
        <authorList>
            <person name="de Groot N.N."/>
        </authorList>
    </citation>
    <scope>NUCLEOTIDE SEQUENCE [LARGE SCALE GENOMIC DNA]</scope>
    <source>
        <strain evidence="1 2">DSM 16957</strain>
    </source>
</reference>
<protein>
    <submittedName>
        <fullName evidence="1">Uncharacterized protein</fullName>
    </submittedName>
</protein>
<gene>
    <name evidence="1" type="ORF">SAMN04488509_1294</name>
</gene>
<dbReference type="AlphaFoldDB" id="A0A1G7AJ14"/>
<name>A0A1G7AJ14_9GAMM</name>
<organism evidence="1 2">
    <name type="scientific">Aquimonas voraii</name>
    <dbReference type="NCBI Taxonomy" id="265719"/>
    <lineage>
        <taxon>Bacteria</taxon>
        <taxon>Pseudomonadati</taxon>
        <taxon>Pseudomonadota</taxon>
        <taxon>Gammaproteobacteria</taxon>
        <taxon>Lysobacterales</taxon>
        <taxon>Lysobacteraceae</taxon>
        <taxon>Aquimonas</taxon>
    </lineage>
</organism>
<keyword evidence="2" id="KW-1185">Reference proteome</keyword>
<evidence type="ECO:0000313" key="1">
    <source>
        <dbReference type="EMBL" id="SDE14772.1"/>
    </source>
</evidence>
<accession>A0A1G7AJ14</accession>
<sequence length="116" mass="12159">MKEITVTRESVCAADDQTMPLELVLQVAETEAFSSFIQRVIGADFLQFSSTYTCATGFVGSDPVARVLANFVTGPVAEFVAPAAALASAVVPSGLLEFRWSGSNNSSKPTPLRGAA</sequence>